<feature type="transmembrane region" description="Helical" evidence="1">
    <location>
        <begin position="18"/>
        <end position="37"/>
    </location>
</feature>
<reference evidence="3" key="2">
    <citation type="submission" date="2015-08" db="UniProtKB">
        <authorList>
            <consortium name="WormBaseParasite"/>
        </authorList>
    </citation>
    <scope>IDENTIFICATION</scope>
</reference>
<protein>
    <submittedName>
        <fullName evidence="3">Uncharacterized protein</fullName>
    </submittedName>
</protein>
<keyword evidence="1" id="KW-1133">Transmembrane helix</keyword>
<organism evidence="2 3">
    <name type="scientific">Strongyloides venezuelensis</name>
    <name type="common">Threadworm</name>
    <dbReference type="NCBI Taxonomy" id="75913"/>
    <lineage>
        <taxon>Eukaryota</taxon>
        <taxon>Metazoa</taxon>
        <taxon>Ecdysozoa</taxon>
        <taxon>Nematoda</taxon>
        <taxon>Chromadorea</taxon>
        <taxon>Rhabditida</taxon>
        <taxon>Tylenchina</taxon>
        <taxon>Panagrolaimomorpha</taxon>
        <taxon>Strongyloidoidea</taxon>
        <taxon>Strongyloididae</taxon>
        <taxon>Strongyloides</taxon>
    </lineage>
</organism>
<dbReference type="WBParaSite" id="SVE_0001000400.1">
    <property type="protein sequence ID" value="SVE_0001000400.1"/>
    <property type="gene ID" value="SVE_0001000400"/>
</dbReference>
<evidence type="ECO:0000313" key="2">
    <source>
        <dbReference type="Proteomes" id="UP000035680"/>
    </source>
</evidence>
<keyword evidence="2" id="KW-1185">Reference proteome</keyword>
<keyword evidence="1" id="KW-0472">Membrane</keyword>
<keyword evidence="1" id="KW-0812">Transmembrane</keyword>
<evidence type="ECO:0000256" key="1">
    <source>
        <dbReference type="SAM" id="Phobius"/>
    </source>
</evidence>
<proteinExistence type="predicted"/>
<dbReference type="AlphaFoldDB" id="A0A0K0EU12"/>
<name>A0A0K0EU12_STRVS</name>
<evidence type="ECO:0000313" key="3">
    <source>
        <dbReference type="WBParaSite" id="SVE_0001000400.1"/>
    </source>
</evidence>
<dbReference type="Proteomes" id="UP000035680">
    <property type="component" value="Unassembled WGS sequence"/>
</dbReference>
<sequence length="92" mass="10969">MTVGGMVKYIRTGKIKPIYLDFHILFGIIFILYHVHLKRISNLQRMHNFTLLQIMDGLKSFILKDHILMIVKLKHGLILKRLYMFMIPKNMI</sequence>
<accession>A0A0K0EU12</accession>
<reference evidence="2" key="1">
    <citation type="submission" date="2014-07" db="EMBL/GenBank/DDBJ databases">
        <authorList>
            <person name="Martin A.A"/>
            <person name="De Silva N."/>
        </authorList>
    </citation>
    <scope>NUCLEOTIDE SEQUENCE</scope>
</reference>